<dbReference type="Proteomes" id="UP001319180">
    <property type="component" value="Unassembled WGS sequence"/>
</dbReference>
<dbReference type="AlphaFoldDB" id="A0AAP2D8E3"/>
<dbReference type="EMBL" id="JAHESC010000011">
    <property type="protein sequence ID" value="MBT1686852.1"/>
    <property type="molecule type" value="Genomic_DNA"/>
</dbReference>
<gene>
    <name evidence="1" type="ORF">KK078_09800</name>
</gene>
<sequence>MTRLVLLMAIVVFLSSGCRERACGLSTIVPLDSIDVDSVNHSLGTFTDFHIIDSTVLLLTDSGKLFRVPMDALGTSPEFLLDSVTAFTASADGSICASRENGSVDRLTRMGTARVTSIDSTVHILRFNSKNVGYAVTDRGIISLSSSKLFFPDSLQNSPFTIDDFWNKPRCAFVDSDDNLWVGFNYGEWGGNIVVFDTKTEQFKMIEFDTLRPSSAPIMSLFEGKNGVIYATSGLMHFDIAGGIFAIENFKAKLIYDKFAWNVSENDITNVGEYIGPGAFNEKNKQVLYYSNLGFSYASYEDGLFCSVSYWKPRLLWRYGQSMAVGYGMNVTKIQFTKNGSLVFLTTANGIGFLNGDHLIFYK</sequence>
<name>A0AAP2D8E3_9BACT</name>
<dbReference type="InterPro" id="IPR015943">
    <property type="entry name" value="WD40/YVTN_repeat-like_dom_sf"/>
</dbReference>
<protein>
    <recommendedName>
        <fullName evidence="3">Lipoprotein</fullName>
    </recommendedName>
</protein>
<accession>A0AAP2D8E3</accession>
<evidence type="ECO:0008006" key="3">
    <source>
        <dbReference type="Google" id="ProtNLM"/>
    </source>
</evidence>
<dbReference type="PROSITE" id="PS51257">
    <property type="entry name" value="PROKAR_LIPOPROTEIN"/>
    <property type="match status" value="1"/>
</dbReference>
<reference evidence="1 2" key="1">
    <citation type="submission" date="2021-05" db="EMBL/GenBank/DDBJ databases">
        <title>A Polyphasic approach of four new species of the genus Ohtaekwangia: Ohtaekwangia histidinii sp. nov., Ohtaekwangia cretensis sp. nov., Ohtaekwangia indiensis sp. nov., Ohtaekwangia reichenbachii sp. nov. from diverse environment.</title>
        <authorList>
            <person name="Octaviana S."/>
        </authorList>
    </citation>
    <scope>NUCLEOTIDE SEQUENCE [LARGE SCALE GENOMIC DNA]</scope>
    <source>
        <strain evidence="1 2">PWU37</strain>
    </source>
</reference>
<comment type="caution">
    <text evidence="1">The sequence shown here is derived from an EMBL/GenBank/DDBJ whole genome shotgun (WGS) entry which is preliminary data.</text>
</comment>
<keyword evidence="2" id="KW-1185">Reference proteome</keyword>
<dbReference type="RefSeq" id="WP_254090089.1">
    <property type="nucleotide sequence ID" value="NZ_JAHESC010000011.1"/>
</dbReference>
<proteinExistence type="predicted"/>
<dbReference type="Gene3D" id="2.130.10.10">
    <property type="entry name" value="YVTN repeat-like/Quinoprotein amine dehydrogenase"/>
    <property type="match status" value="1"/>
</dbReference>
<evidence type="ECO:0000313" key="2">
    <source>
        <dbReference type="Proteomes" id="UP001319180"/>
    </source>
</evidence>
<organism evidence="1 2">
    <name type="scientific">Dawidia soli</name>
    <dbReference type="NCBI Taxonomy" id="2782352"/>
    <lineage>
        <taxon>Bacteria</taxon>
        <taxon>Pseudomonadati</taxon>
        <taxon>Bacteroidota</taxon>
        <taxon>Cytophagia</taxon>
        <taxon>Cytophagales</taxon>
        <taxon>Chryseotaleaceae</taxon>
        <taxon>Dawidia</taxon>
    </lineage>
</organism>
<evidence type="ECO:0000313" key="1">
    <source>
        <dbReference type="EMBL" id="MBT1686852.1"/>
    </source>
</evidence>
<dbReference type="SUPFAM" id="SSF63829">
    <property type="entry name" value="Calcium-dependent phosphotriesterase"/>
    <property type="match status" value="1"/>
</dbReference>